<proteinExistence type="predicted"/>
<accession>A0ABD1YHY6</accession>
<evidence type="ECO:0000313" key="2">
    <source>
        <dbReference type="EMBL" id="KAL2630408.1"/>
    </source>
</evidence>
<feature type="signal peptide" evidence="1">
    <location>
        <begin position="1"/>
        <end position="19"/>
    </location>
</feature>
<protein>
    <submittedName>
        <fullName evidence="2">Uncharacterized protein</fullName>
    </submittedName>
</protein>
<dbReference type="AlphaFoldDB" id="A0ABD1YHY6"/>
<feature type="chain" id="PRO_5044852273" evidence="1">
    <location>
        <begin position="20"/>
        <end position="140"/>
    </location>
</feature>
<evidence type="ECO:0000256" key="1">
    <source>
        <dbReference type="SAM" id="SignalP"/>
    </source>
</evidence>
<dbReference type="Proteomes" id="UP001605036">
    <property type="component" value="Unassembled WGS sequence"/>
</dbReference>
<name>A0ABD1YHY6_9MARC</name>
<keyword evidence="3" id="KW-1185">Reference proteome</keyword>
<reference evidence="2 3" key="1">
    <citation type="submission" date="2024-09" db="EMBL/GenBank/DDBJ databases">
        <title>Chromosome-scale assembly of Riccia fluitans.</title>
        <authorList>
            <person name="Paukszto L."/>
            <person name="Sawicki J."/>
            <person name="Karawczyk K."/>
            <person name="Piernik-Szablinska J."/>
            <person name="Szczecinska M."/>
            <person name="Mazdziarz M."/>
        </authorList>
    </citation>
    <scope>NUCLEOTIDE SEQUENCE [LARGE SCALE GENOMIC DNA]</scope>
    <source>
        <strain evidence="2">Rf_01</strain>
        <tissue evidence="2">Aerial parts of the thallus</tissue>
    </source>
</reference>
<gene>
    <name evidence="2" type="ORF">R1flu_015094</name>
</gene>
<comment type="caution">
    <text evidence="2">The sequence shown here is derived from an EMBL/GenBank/DDBJ whole genome shotgun (WGS) entry which is preliminary data.</text>
</comment>
<sequence length="140" mass="15609">MLVDKVAIILSSLATLTAGASGLGAAELDVFGSWWPRTMTRTRTMTPPTIIDHIKRSDFVLYQTPESQKFSLEWSKPIGLFAPFQTKAEVTPNRFTYTPAYIVLFSPGGTREHFIGESLQQPPFAVTTLCRGNHFTRITD</sequence>
<keyword evidence="1" id="KW-0732">Signal</keyword>
<evidence type="ECO:0000313" key="3">
    <source>
        <dbReference type="Proteomes" id="UP001605036"/>
    </source>
</evidence>
<organism evidence="2 3">
    <name type="scientific">Riccia fluitans</name>
    <dbReference type="NCBI Taxonomy" id="41844"/>
    <lineage>
        <taxon>Eukaryota</taxon>
        <taxon>Viridiplantae</taxon>
        <taxon>Streptophyta</taxon>
        <taxon>Embryophyta</taxon>
        <taxon>Marchantiophyta</taxon>
        <taxon>Marchantiopsida</taxon>
        <taxon>Marchantiidae</taxon>
        <taxon>Marchantiales</taxon>
        <taxon>Ricciaceae</taxon>
        <taxon>Riccia</taxon>
    </lineage>
</organism>
<dbReference type="EMBL" id="JBHFFA010000004">
    <property type="protein sequence ID" value="KAL2630408.1"/>
    <property type="molecule type" value="Genomic_DNA"/>
</dbReference>